<dbReference type="PANTHER" id="PTHR45835:SF99">
    <property type="entry name" value="CHROMO DOMAIN-CONTAINING PROTEIN-RELATED"/>
    <property type="match status" value="1"/>
</dbReference>
<keyword evidence="3" id="KW-0808">Transferase</keyword>
<feature type="domain" description="Tf2-1-like SH3-like" evidence="2">
    <location>
        <begin position="225"/>
        <end position="272"/>
    </location>
</feature>
<organism evidence="3">
    <name type="scientific">Tanacetum cinerariifolium</name>
    <name type="common">Dalmatian daisy</name>
    <name type="synonym">Chrysanthemum cinerariifolium</name>
    <dbReference type="NCBI Taxonomy" id="118510"/>
    <lineage>
        <taxon>Eukaryota</taxon>
        <taxon>Viridiplantae</taxon>
        <taxon>Streptophyta</taxon>
        <taxon>Embryophyta</taxon>
        <taxon>Tracheophyta</taxon>
        <taxon>Spermatophyta</taxon>
        <taxon>Magnoliopsida</taxon>
        <taxon>eudicotyledons</taxon>
        <taxon>Gunneridae</taxon>
        <taxon>Pentapetalae</taxon>
        <taxon>asterids</taxon>
        <taxon>campanulids</taxon>
        <taxon>Asterales</taxon>
        <taxon>Asteraceae</taxon>
        <taxon>Asteroideae</taxon>
        <taxon>Anthemideae</taxon>
        <taxon>Anthemidinae</taxon>
        <taxon>Tanacetum</taxon>
    </lineage>
</organism>
<name>A0A699KA17_TANCI</name>
<dbReference type="EMBL" id="BKCJ010489982">
    <property type="protein sequence ID" value="GFA79821.1"/>
    <property type="molecule type" value="Genomic_DNA"/>
</dbReference>
<dbReference type="AlphaFoldDB" id="A0A699KA17"/>
<dbReference type="GO" id="GO:0003964">
    <property type="term" value="F:RNA-directed DNA polymerase activity"/>
    <property type="evidence" value="ECO:0007669"/>
    <property type="project" value="UniProtKB-KW"/>
</dbReference>
<feature type="chain" id="PRO_5025577987" evidence="1">
    <location>
        <begin position="22"/>
        <end position="272"/>
    </location>
</feature>
<evidence type="ECO:0000313" key="3">
    <source>
        <dbReference type="EMBL" id="GFA79821.1"/>
    </source>
</evidence>
<evidence type="ECO:0000256" key="1">
    <source>
        <dbReference type="SAM" id="SignalP"/>
    </source>
</evidence>
<gene>
    <name evidence="3" type="ORF">Tci_651793</name>
</gene>
<sequence length="272" mass="31289">MRVLLLHLVFTLPGKLGTSHGVPAHFDNRNTTLIQMLDLTVYDLDRFFDEILFVVNLDFIQWYSKRFISHVFLQLREVKRTIDSTQLLWEFKTIGNGSYFGYDLKRFSSYVGIALLTITGALDTALDLNYFLGCLVDDLWASELSISNLSLEDSIKAAPFEALYERKCRSPIYWAEVGDSQLTGPEIIHETTENIIQIKSHIQTTHDRQKSYSDVRRKSIEFKVGDKVMLKVSPWKGVICFGKRGKLNPRYIGHFKILAKVGTVSYRIQLPE</sequence>
<keyword evidence="3" id="KW-0695">RNA-directed DNA polymerase</keyword>
<proteinExistence type="predicted"/>
<dbReference type="PANTHER" id="PTHR45835">
    <property type="entry name" value="YALI0A06105P"/>
    <property type="match status" value="1"/>
</dbReference>
<dbReference type="Pfam" id="PF24626">
    <property type="entry name" value="SH3_Tf2-1"/>
    <property type="match status" value="1"/>
</dbReference>
<accession>A0A699KA17</accession>
<comment type="caution">
    <text evidence="3">The sequence shown here is derived from an EMBL/GenBank/DDBJ whole genome shotgun (WGS) entry which is preliminary data.</text>
</comment>
<reference evidence="3" key="1">
    <citation type="journal article" date="2019" name="Sci. Rep.">
        <title>Draft genome of Tanacetum cinerariifolium, the natural source of mosquito coil.</title>
        <authorList>
            <person name="Yamashiro T."/>
            <person name="Shiraishi A."/>
            <person name="Satake H."/>
            <person name="Nakayama K."/>
        </authorList>
    </citation>
    <scope>NUCLEOTIDE SEQUENCE</scope>
</reference>
<dbReference type="InterPro" id="IPR056924">
    <property type="entry name" value="SH3_Tf2-1"/>
</dbReference>
<keyword evidence="3" id="KW-0548">Nucleotidyltransferase</keyword>
<feature type="signal peptide" evidence="1">
    <location>
        <begin position="1"/>
        <end position="21"/>
    </location>
</feature>
<protein>
    <submittedName>
        <fullName evidence="3">Putative reverse transcriptase domain-containing protein</fullName>
    </submittedName>
</protein>
<keyword evidence="1" id="KW-0732">Signal</keyword>
<evidence type="ECO:0000259" key="2">
    <source>
        <dbReference type="Pfam" id="PF24626"/>
    </source>
</evidence>